<organism evidence="11">
    <name type="scientific">Drosophila melanogaster</name>
    <name type="common">Fruit fly</name>
    <dbReference type="NCBI Taxonomy" id="7227"/>
    <lineage>
        <taxon>Eukaryota</taxon>
        <taxon>Metazoa</taxon>
        <taxon>Ecdysozoa</taxon>
        <taxon>Arthropoda</taxon>
        <taxon>Hexapoda</taxon>
        <taxon>Insecta</taxon>
        <taxon>Pterygota</taxon>
        <taxon>Neoptera</taxon>
        <taxon>Endopterygota</taxon>
        <taxon>Diptera</taxon>
        <taxon>Brachycera</taxon>
        <taxon>Muscomorpha</taxon>
        <taxon>Ephydroidea</taxon>
        <taxon>Drosophilidae</taxon>
        <taxon>Drosophila</taxon>
        <taxon>Sophophora</taxon>
    </lineage>
</organism>
<reference evidence="11" key="1">
    <citation type="submission" date="1999-12" db="EMBL/GenBank/DDBJ databases">
        <title>A screen for rapidly evolving genes from Drosophila.</title>
        <authorList>
            <person name="Schmid K.J."/>
            <person name="Tautz D."/>
        </authorList>
    </citation>
    <scope>NUCLEOTIDE SEQUENCE</scope>
    <source>
        <strain evidence="11">Canton-S</strain>
    </source>
</reference>
<evidence type="ECO:0000256" key="10">
    <source>
        <dbReference type="SAM" id="Phobius"/>
    </source>
</evidence>
<dbReference type="Pfam" id="PF15433">
    <property type="entry name" value="MRP-S31"/>
    <property type="match status" value="1"/>
</dbReference>
<feature type="region of interest" description="Disordered" evidence="9">
    <location>
        <begin position="1"/>
        <end position="55"/>
    </location>
</feature>
<dbReference type="PANTHER" id="PTHR13231:SF3">
    <property type="entry name" value="SMALL RIBOSOMAL SUBUNIT PROTEIN MS31"/>
    <property type="match status" value="1"/>
</dbReference>
<proteinExistence type="evidence at transcript level"/>
<keyword evidence="10" id="KW-1133">Transmembrane helix</keyword>
<dbReference type="VEuPathDB" id="VectorBase:FBgn0036557"/>
<dbReference type="OrthoDB" id="7934455at2759"/>
<name>Q9NHY8_DROME</name>
<accession>Q9NHY8</accession>
<dbReference type="EMBL" id="AF217400">
    <property type="protein sequence ID" value="AAF73385.1"/>
    <property type="molecule type" value="mRNA"/>
</dbReference>
<keyword evidence="4" id="KW-0689">Ribosomal protein</keyword>
<feature type="transmembrane region" description="Helical" evidence="10">
    <location>
        <begin position="204"/>
        <end position="222"/>
    </location>
</feature>
<dbReference type="PeptideAtlas" id="Q9NHY8"/>
<protein>
    <recommendedName>
        <fullName evidence="7">Small ribosomal subunit protein mS31</fullName>
    </recommendedName>
    <alternativeName>
        <fullName evidence="8">28S ribosomal protein S31, mitochondrial</fullName>
    </alternativeName>
</protein>
<evidence type="ECO:0000256" key="5">
    <source>
        <dbReference type="ARBA" id="ARBA00023128"/>
    </source>
</evidence>
<keyword evidence="3" id="KW-0809">Transit peptide</keyword>
<evidence type="ECO:0000256" key="2">
    <source>
        <dbReference type="ARBA" id="ARBA00011057"/>
    </source>
</evidence>
<comment type="subcellular location">
    <subcellularLocation>
        <location evidence="1">Mitochondrion</location>
    </subcellularLocation>
</comment>
<keyword evidence="5" id="KW-0496">Mitochondrion</keyword>
<evidence type="ECO:0000256" key="1">
    <source>
        <dbReference type="ARBA" id="ARBA00004173"/>
    </source>
</evidence>
<comment type="similarity">
    <text evidence="2">Belongs to the mitochondrion-specific ribosomal protein mS31 family.</text>
</comment>
<dbReference type="GO" id="GO:0003735">
    <property type="term" value="F:structural constituent of ribosome"/>
    <property type="evidence" value="ECO:0007669"/>
    <property type="project" value="InterPro"/>
</dbReference>
<feature type="non-terminal residue" evidence="11">
    <location>
        <position position="237"/>
    </location>
</feature>
<evidence type="ECO:0000256" key="8">
    <source>
        <dbReference type="ARBA" id="ARBA00035363"/>
    </source>
</evidence>
<evidence type="ECO:0000256" key="6">
    <source>
        <dbReference type="ARBA" id="ARBA00023274"/>
    </source>
</evidence>
<evidence type="ECO:0000256" key="4">
    <source>
        <dbReference type="ARBA" id="ARBA00022980"/>
    </source>
</evidence>
<dbReference type="InterPro" id="IPR026299">
    <property type="entry name" value="MRP-S31"/>
</dbReference>
<keyword evidence="10" id="KW-0812">Transmembrane</keyword>
<dbReference type="PANTHER" id="PTHR13231">
    <property type="entry name" value="MITOCHONDRIAL RIBOSOMAL PROTEIN S31"/>
    <property type="match status" value="1"/>
</dbReference>
<dbReference type="AlphaFoldDB" id="Q9NHY8"/>
<dbReference type="AGR" id="FB:FBgn0026257"/>
<sequence>MKIDRRQQPQQVEQTRGEYVRRSLASRFKPQNRDGAYQRSQRQTKREAESSTGSVNLYGGEPLGIFKDTQLPISNDILSTWSQLSERELSLQASHPPANYFEQMVLWTDQKKVWRFPINNEQDWEDEHNVDFSEHIFLEQHLEDFERKRKPQLGIQQYSIFTVKFNRLLPFLVPLFGSYICYFIILLLFVRVCRNRSDDSANQPIRFGSLFLLLGLCFSFIYHATRFHRRFLFWYTW</sequence>
<evidence type="ECO:0000256" key="9">
    <source>
        <dbReference type="SAM" id="MobiDB-lite"/>
    </source>
</evidence>
<keyword evidence="10" id="KW-0472">Membrane</keyword>
<dbReference type="GO" id="GO:0005763">
    <property type="term" value="C:mitochondrial small ribosomal subunit"/>
    <property type="evidence" value="ECO:0007669"/>
    <property type="project" value="InterPro"/>
</dbReference>
<feature type="transmembrane region" description="Helical" evidence="10">
    <location>
        <begin position="168"/>
        <end position="192"/>
    </location>
</feature>
<evidence type="ECO:0000256" key="7">
    <source>
        <dbReference type="ARBA" id="ARBA00035133"/>
    </source>
</evidence>
<evidence type="ECO:0000313" key="11">
    <source>
        <dbReference type="EMBL" id="AAF73385.1"/>
    </source>
</evidence>
<keyword evidence="6" id="KW-0687">Ribonucleoprotein</keyword>
<dbReference type="ExpressionAtlas" id="Q9NHY8">
    <property type="expression patterns" value="baseline and differential"/>
</dbReference>
<evidence type="ECO:0000256" key="3">
    <source>
        <dbReference type="ARBA" id="ARBA00022946"/>
    </source>
</evidence>